<accession>A0ABP6NJ24</accession>
<comment type="similarity">
    <text evidence="1 5 6">Belongs to the glutamine synthetase family.</text>
</comment>
<evidence type="ECO:0000259" key="8">
    <source>
        <dbReference type="PROSITE" id="PS51987"/>
    </source>
</evidence>
<dbReference type="Gene3D" id="3.30.590.10">
    <property type="entry name" value="Glutamine synthetase/guanido kinase, catalytic domain"/>
    <property type="match status" value="1"/>
</dbReference>
<evidence type="ECO:0000256" key="3">
    <source>
        <dbReference type="ARBA" id="ARBA00022741"/>
    </source>
</evidence>
<evidence type="ECO:0000313" key="9">
    <source>
        <dbReference type="EMBL" id="GAA3149847.1"/>
    </source>
</evidence>
<evidence type="ECO:0000256" key="1">
    <source>
        <dbReference type="ARBA" id="ARBA00009897"/>
    </source>
</evidence>
<dbReference type="InterPro" id="IPR008146">
    <property type="entry name" value="Gln_synth_cat_dom"/>
</dbReference>
<evidence type="ECO:0000256" key="4">
    <source>
        <dbReference type="ARBA" id="ARBA00022840"/>
    </source>
</evidence>
<feature type="domain" description="GS catalytic" evidence="8">
    <location>
        <begin position="128"/>
        <end position="467"/>
    </location>
</feature>
<organism evidence="9 10">
    <name type="scientific">Streptomyces rameus</name>
    <dbReference type="NCBI Taxonomy" id="68261"/>
    <lineage>
        <taxon>Bacteria</taxon>
        <taxon>Bacillati</taxon>
        <taxon>Actinomycetota</taxon>
        <taxon>Actinomycetes</taxon>
        <taxon>Kitasatosporales</taxon>
        <taxon>Streptomycetaceae</taxon>
        <taxon>Streptomyces</taxon>
    </lineage>
</organism>
<dbReference type="SMART" id="SM01230">
    <property type="entry name" value="Gln-synt_C"/>
    <property type="match status" value="1"/>
</dbReference>
<protein>
    <submittedName>
        <fullName evidence="9">Gamma-glutamylpolyamine synthetase GlnA3</fullName>
    </submittedName>
</protein>
<dbReference type="InterPro" id="IPR008147">
    <property type="entry name" value="Gln_synt_N"/>
</dbReference>
<comment type="caution">
    <text evidence="9">The sequence shown here is derived from an EMBL/GenBank/DDBJ whole genome shotgun (WGS) entry which is preliminary data.</text>
</comment>
<evidence type="ECO:0000256" key="6">
    <source>
        <dbReference type="RuleBase" id="RU000384"/>
    </source>
</evidence>
<keyword evidence="4" id="KW-0067">ATP-binding</keyword>
<proteinExistence type="inferred from homology"/>
<dbReference type="PANTHER" id="PTHR43785">
    <property type="entry name" value="GAMMA-GLUTAMYLPUTRESCINE SYNTHETASE"/>
    <property type="match status" value="1"/>
</dbReference>
<dbReference type="EMBL" id="BAAAVM010000055">
    <property type="protein sequence ID" value="GAA3149847.1"/>
    <property type="molecule type" value="Genomic_DNA"/>
</dbReference>
<dbReference type="Pfam" id="PF00120">
    <property type="entry name" value="Gln-synt_C"/>
    <property type="match status" value="1"/>
</dbReference>
<feature type="domain" description="GS beta-grasp" evidence="7">
    <location>
        <begin position="29"/>
        <end position="121"/>
    </location>
</feature>
<evidence type="ECO:0000256" key="5">
    <source>
        <dbReference type="PROSITE-ProRule" id="PRU01330"/>
    </source>
</evidence>
<keyword evidence="3" id="KW-0547">Nucleotide-binding</keyword>
<dbReference type="Gene3D" id="3.10.20.70">
    <property type="entry name" value="Glutamine synthetase, N-terminal domain"/>
    <property type="match status" value="1"/>
</dbReference>
<evidence type="ECO:0000313" key="10">
    <source>
        <dbReference type="Proteomes" id="UP001500893"/>
    </source>
</evidence>
<evidence type="ECO:0000259" key="7">
    <source>
        <dbReference type="PROSITE" id="PS51986"/>
    </source>
</evidence>
<keyword evidence="2" id="KW-0436">Ligase</keyword>
<dbReference type="Proteomes" id="UP001500893">
    <property type="component" value="Unassembled WGS sequence"/>
</dbReference>
<dbReference type="PROSITE" id="PS51987">
    <property type="entry name" value="GS_CATALYTIC"/>
    <property type="match status" value="1"/>
</dbReference>
<dbReference type="PROSITE" id="PS51986">
    <property type="entry name" value="GS_BETA_GRASP"/>
    <property type="match status" value="1"/>
</dbReference>
<reference evidence="10" key="1">
    <citation type="journal article" date="2019" name="Int. J. Syst. Evol. Microbiol.">
        <title>The Global Catalogue of Microorganisms (GCM) 10K type strain sequencing project: providing services to taxonomists for standard genome sequencing and annotation.</title>
        <authorList>
            <consortium name="The Broad Institute Genomics Platform"/>
            <consortium name="The Broad Institute Genome Sequencing Center for Infectious Disease"/>
            <person name="Wu L."/>
            <person name="Ma J."/>
        </authorList>
    </citation>
    <scope>NUCLEOTIDE SEQUENCE [LARGE SCALE GENOMIC DNA]</scope>
    <source>
        <strain evidence="10">JCM 11574</strain>
    </source>
</reference>
<gene>
    <name evidence="9" type="primary">glnA3</name>
    <name evidence="9" type="ORF">GCM10010521_41700</name>
</gene>
<dbReference type="SUPFAM" id="SSF55931">
    <property type="entry name" value="Glutamine synthetase/guanido kinase"/>
    <property type="match status" value="1"/>
</dbReference>
<dbReference type="RefSeq" id="WP_345054094.1">
    <property type="nucleotide sequence ID" value="NZ_BAAAVM010000055.1"/>
</dbReference>
<dbReference type="InterPro" id="IPR014746">
    <property type="entry name" value="Gln_synth/guanido_kin_cat_dom"/>
</dbReference>
<sequence length="467" mass="48829">MTTLADPEPGGRPGDLRRVPALTAGLASRGVHGIVLSYVDTAGVGRVKTIPTARLEAAVAWGVGMSPVFDTFLADDSVVTTDVLGSPDGDLRLYPDLDHLVPLAGQPGWAWAPVDRITQEGERHPGCARTFLRRTVTDAADRHGIDFKAAVEIEWALGLGSAPADEFVPAASGPAYGAVRQVELSDYTADLLAAFAAQGVDVDQIHPEYAPGQFEVSVGALDPVAAADRSVLARQTIRAVAQRHGLRVSFAPAYLPEGVGNGGHLHLSCWRDGVNLHSGGEGRYGMTAEAEAFVAGVLAHLPGLTAVTAPSPASYLRLQPSQWAGVFTAWGRETREAAVRIVTGTTGRHDRDANMEVKPVDLAANPYLALGCVIAAGLDGVTAARTLPGEITGDPARYGPEEAAALGVRRLPRSLPEAVEQFRADPVLRAALGPVLADAVSAVRLGEAAAVEGLGPVQVAAAYRWVY</sequence>
<dbReference type="InterPro" id="IPR036651">
    <property type="entry name" value="Gln_synt_N_sf"/>
</dbReference>
<name>A0ABP6NJ24_9ACTN</name>
<evidence type="ECO:0000256" key="2">
    <source>
        <dbReference type="ARBA" id="ARBA00022598"/>
    </source>
</evidence>
<keyword evidence="10" id="KW-1185">Reference proteome</keyword>
<dbReference type="PANTHER" id="PTHR43785:SF12">
    <property type="entry name" value="TYPE-1 GLUTAMINE SYNTHETASE 2"/>
    <property type="match status" value="1"/>
</dbReference>